<dbReference type="AlphaFoldDB" id="A0A914ZZ48"/>
<organism evidence="1 2">
    <name type="scientific">Parascaris univalens</name>
    <name type="common">Nematode worm</name>
    <dbReference type="NCBI Taxonomy" id="6257"/>
    <lineage>
        <taxon>Eukaryota</taxon>
        <taxon>Metazoa</taxon>
        <taxon>Ecdysozoa</taxon>
        <taxon>Nematoda</taxon>
        <taxon>Chromadorea</taxon>
        <taxon>Rhabditida</taxon>
        <taxon>Spirurina</taxon>
        <taxon>Ascaridomorpha</taxon>
        <taxon>Ascaridoidea</taxon>
        <taxon>Ascarididae</taxon>
        <taxon>Parascaris</taxon>
    </lineage>
</organism>
<evidence type="ECO:0000313" key="2">
    <source>
        <dbReference type="WBParaSite" id="PgE011_g002_t07"/>
    </source>
</evidence>
<dbReference type="WBParaSite" id="PgE011_g002_t07">
    <property type="protein sequence ID" value="PgE011_g002_t07"/>
    <property type="gene ID" value="PgE011_g002"/>
</dbReference>
<evidence type="ECO:0000313" key="1">
    <source>
        <dbReference type="Proteomes" id="UP000887569"/>
    </source>
</evidence>
<protein>
    <submittedName>
        <fullName evidence="2">Fucosyltransferase N-terminal domain-containing protein</fullName>
    </submittedName>
</protein>
<reference evidence="2" key="1">
    <citation type="submission" date="2022-11" db="UniProtKB">
        <authorList>
            <consortium name="WormBaseParasite"/>
        </authorList>
    </citation>
    <scope>IDENTIFICATION</scope>
</reference>
<dbReference type="Proteomes" id="UP000887569">
    <property type="component" value="Unplaced"/>
</dbReference>
<sequence length="35" mass="4073">MQFLVPAKRHYLLLTFCDNPRLSPLVVSERVWGGE</sequence>
<keyword evidence="1" id="KW-1185">Reference proteome</keyword>
<accession>A0A914ZZ48</accession>
<proteinExistence type="predicted"/>
<name>A0A914ZZ48_PARUN</name>